<feature type="domain" description="Impact N-terminal" evidence="2">
    <location>
        <begin position="18"/>
        <end position="125"/>
    </location>
</feature>
<evidence type="ECO:0008006" key="6">
    <source>
        <dbReference type="Google" id="ProtNLM"/>
    </source>
</evidence>
<dbReference type="GO" id="GO:0005737">
    <property type="term" value="C:cytoplasm"/>
    <property type="evidence" value="ECO:0007669"/>
    <property type="project" value="TreeGrafter"/>
</dbReference>
<comment type="similarity">
    <text evidence="1">Belongs to the IMPACT family.</text>
</comment>
<evidence type="ECO:0000259" key="2">
    <source>
        <dbReference type="Pfam" id="PF01205"/>
    </source>
</evidence>
<dbReference type="SUPFAM" id="SSF54211">
    <property type="entry name" value="Ribosomal protein S5 domain 2-like"/>
    <property type="match status" value="1"/>
</dbReference>
<proteinExistence type="inferred from homology"/>
<dbReference type="Gene3D" id="3.30.70.240">
    <property type="match status" value="1"/>
</dbReference>
<reference evidence="4 5" key="1">
    <citation type="journal article" date="2022" name="IScience">
        <title>An ultrasensitive nanofiber-based assay for enzymatic hydrolysis and deep-sea microbial degradation of cellulose.</title>
        <authorList>
            <person name="Tsudome M."/>
            <person name="Tachioka M."/>
            <person name="Miyazaki M."/>
            <person name="Uchimura K."/>
            <person name="Tsuda M."/>
            <person name="Takaki Y."/>
            <person name="Deguchi S."/>
        </authorList>
    </citation>
    <scope>NUCLEOTIDE SEQUENCE [LARGE SCALE GENOMIC DNA]</scope>
    <source>
        <strain evidence="4 5">GE09</strain>
    </source>
</reference>
<organism evidence="4 5">
    <name type="scientific">Marinagarivorans cellulosilyticus</name>
    <dbReference type="NCBI Taxonomy" id="2721545"/>
    <lineage>
        <taxon>Bacteria</taxon>
        <taxon>Pseudomonadati</taxon>
        <taxon>Pseudomonadota</taxon>
        <taxon>Gammaproteobacteria</taxon>
        <taxon>Cellvibrionales</taxon>
        <taxon>Cellvibrionaceae</taxon>
        <taxon>Marinagarivorans</taxon>
    </lineage>
</organism>
<dbReference type="InterPro" id="IPR020568">
    <property type="entry name" value="Ribosomal_Su5_D2-typ_SF"/>
</dbReference>
<dbReference type="SUPFAM" id="SSF54980">
    <property type="entry name" value="EF-G C-terminal domain-like"/>
    <property type="match status" value="1"/>
</dbReference>
<dbReference type="Gene3D" id="3.30.230.30">
    <property type="entry name" value="Impact, N-terminal domain"/>
    <property type="match status" value="1"/>
</dbReference>
<dbReference type="RefSeq" id="WP_236985904.1">
    <property type="nucleotide sequence ID" value="NZ_AP023086.1"/>
</dbReference>
<dbReference type="PANTHER" id="PTHR16301">
    <property type="entry name" value="IMPACT-RELATED"/>
    <property type="match status" value="1"/>
</dbReference>
<protein>
    <recommendedName>
        <fullName evidence="6">YigZ family protein</fullName>
    </recommendedName>
</protein>
<dbReference type="GO" id="GO:0043168">
    <property type="term" value="F:anion binding"/>
    <property type="evidence" value="ECO:0007669"/>
    <property type="project" value="UniProtKB-ARBA"/>
</dbReference>
<gene>
    <name evidence="4" type="ORF">MARGE09_P0602</name>
</gene>
<evidence type="ECO:0000313" key="5">
    <source>
        <dbReference type="Proteomes" id="UP001320119"/>
    </source>
</evidence>
<dbReference type="Pfam" id="PF09186">
    <property type="entry name" value="DUF1949"/>
    <property type="match status" value="1"/>
</dbReference>
<dbReference type="InterPro" id="IPR023582">
    <property type="entry name" value="Impact"/>
</dbReference>
<dbReference type="GO" id="GO:0032561">
    <property type="term" value="F:guanyl ribonucleotide binding"/>
    <property type="evidence" value="ECO:0007669"/>
    <property type="project" value="UniProtKB-ARBA"/>
</dbReference>
<evidence type="ECO:0000256" key="1">
    <source>
        <dbReference type="ARBA" id="ARBA00007665"/>
    </source>
</evidence>
<dbReference type="KEGG" id="marq:MARGE09_P0602"/>
<dbReference type="InterPro" id="IPR015269">
    <property type="entry name" value="UPF0029_Impact_C"/>
</dbReference>
<dbReference type="AlphaFoldDB" id="A0AAN1WF11"/>
<evidence type="ECO:0000313" key="4">
    <source>
        <dbReference type="EMBL" id="BCD96402.1"/>
    </source>
</evidence>
<dbReference type="InterPro" id="IPR036956">
    <property type="entry name" value="Impact_N_sf"/>
</dbReference>
<dbReference type="NCBIfam" id="TIGR00257">
    <property type="entry name" value="IMPACT_YIGZ"/>
    <property type="match status" value="1"/>
</dbReference>
<dbReference type="PANTHER" id="PTHR16301:SF20">
    <property type="entry name" value="IMPACT FAMILY MEMBER YIGZ"/>
    <property type="match status" value="1"/>
</dbReference>
<feature type="domain" description="UPF0029" evidence="3">
    <location>
        <begin position="142"/>
        <end position="196"/>
    </location>
</feature>
<sequence>MSTYQTIAAPSQFHYEEKRSEFIAFIFPVTNREAALEHLDTLKMKYPDARHYCWAYLIGNPQQPLTAAFNDDGEPSGTAGKPMLHVLTQRGAGDCCAVVVRYFGGIKLGAGGLVRAYGQAVSKALDEAQWVDVVPMQRIIVIAPYEDEPHIRHFLSLYQGTIIEQNYSDTVSLTIELASSSAATFSKEVVQKTAGRAHCKKP</sequence>
<dbReference type="InterPro" id="IPR035647">
    <property type="entry name" value="EFG_III/V"/>
</dbReference>
<dbReference type="Pfam" id="PF01205">
    <property type="entry name" value="Impact_N"/>
    <property type="match status" value="1"/>
</dbReference>
<dbReference type="Proteomes" id="UP001320119">
    <property type="component" value="Chromosome"/>
</dbReference>
<dbReference type="InterPro" id="IPR001498">
    <property type="entry name" value="Impact_N"/>
</dbReference>
<name>A0AAN1WF11_9GAMM</name>
<dbReference type="EMBL" id="AP023086">
    <property type="protein sequence ID" value="BCD96402.1"/>
    <property type="molecule type" value="Genomic_DNA"/>
</dbReference>
<dbReference type="GO" id="GO:0017111">
    <property type="term" value="F:ribonucleoside triphosphate phosphatase activity"/>
    <property type="evidence" value="ECO:0007669"/>
    <property type="project" value="UniProtKB-ARBA"/>
</dbReference>
<dbReference type="InterPro" id="IPR015796">
    <property type="entry name" value="Impact_YigZ-like"/>
</dbReference>
<evidence type="ECO:0000259" key="3">
    <source>
        <dbReference type="Pfam" id="PF09186"/>
    </source>
</evidence>
<accession>A0AAN1WF11</accession>
<keyword evidence="5" id="KW-1185">Reference proteome</keyword>
<dbReference type="GO" id="GO:0006446">
    <property type="term" value="P:regulation of translational initiation"/>
    <property type="evidence" value="ECO:0007669"/>
    <property type="project" value="TreeGrafter"/>
</dbReference>